<evidence type="ECO:0000313" key="3">
    <source>
        <dbReference type="Proteomes" id="UP000009222"/>
    </source>
</evidence>
<evidence type="ECO:0000313" key="2">
    <source>
        <dbReference type="EMBL" id="AEF80326.1"/>
    </source>
</evidence>
<evidence type="ECO:0000259" key="1">
    <source>
        <dbReference type="Pfam" id="PF12733"/>
    </source>
</evidence>
<name>F5YDQ4_LEAAZ</name>
<reference evidence="2 3" key="2">
    <citation type="journal article" date="2011" name="ISME J.">
        <title>RNA-seq reveals cooperative metabolic interactions between two termite-gut spirochete species in co-culture.</title>
        <authorList>
            <person name="Rosenthal A.Z."/>
            <person name="Matson E.G."/>
            <person name="Eldar A."/>
            <person name="Leadbetter J.R."/>
        </authorList>
    </citation>
    <scope>NUCLEOTIDE SEQUENCE [LARGE SCALE GENOMIC DNA]</scope>
    <source>
        <strain evidence="3">ATCC BAA-888 / DSM 13862 / ZAS-9</strain>
    </source>
</reference>
<reference evidence="3" key="1">
    <citation type="submission" date="2009-12" db="EMBL/GenBank/DDBJ databases">
        <title>Complete sequence of Treponema azotonutricium strain ZAS-9.</title>
        <authorList>
            <person name="Tetu S.G."/>
            <person name="Matson E."/>
            <person name="Ren Q."/>
            <person name="Seshadri R."/>
            <person name="Elbourne L."/>
            <person name="Hassan K.A."/>
            <person name="Durkin A."/>
            <person name="Radune D."/>
            <person name="Mohamoud Y."/>
            <person name="Shay R."/>
            <person name="Jin S."/>
            <person name="Zhang X."/>
            <person name="Lucey K."/>
            <person name="Ballor N.R."/>
            <person name="Ottesen E."/>
            <person name="Rosenthal R."/>
            <person name="Allen A."/>
            <person name="Leadbetter J.R."/>
            <person name="Paulsen I.T."/>
        </authorList>
    </citation>
    <scope>NUCLEOTIDE SEQUENCE [LARGE SCALE GENOMIC DNA]</scope>
    <source>
        <strain evidence="3">ATCC BAA-888 / DSM 13862 / ZAS-9</strain>
    </source>
</reference>
<dbReference type="AlphaFoldDB" id="F5YDQ4"/>
<dbReference type="eggNOG" id="COG1361">
    <property type="taxonomic scope" value="Bacteria"/>
</dbReference>
<feature type="domain" description="Cadherin-like beta-sandwich-like" evidence="1">
    <location>
        <begin position="464"/>
        <end position="529"/>
    </location>
</feature>
<dbReference type="Proteomes" id="UP000009222">
    <property type="component" value="Chromosome"/>
</dbReference>
<accession>F5YDQ4</accession>
<dbReference type="KEGG" id="taz:TREAZ_2711"/>
<organism evidence="2 3">
    <name type="scientific">Leadbettera azotonutricia (strain ATCC BAA-888 / DSM 13862 / ZAS-9)</name>
    <name type="common">Treponema azotonutricium</name>
    <dbReference type="NCBI Taxonomy" id="545695"/>
    <lineage>
        <taxon>Bacteria</taxon>
        <taxon>Pseudomonadati</taxon>
        <taxon>Spirochaetota</taxon>
        <taxon>Spirochaetia</taxon>
        <taxon>Spirochaetales</taxon>
        <taxon>Breznakiellaceae</taxon>
        <taxon>Leadbettera</taxon>
    </lineage>
</organism>
<proteinExistence type="predicted"/>
<protein>
    <recommendedName>
        <fullName evidence="1">Cadherin-like beta-sandwich-like domain-containing protein</fullName>
    </recommendedName>
</protein>
<dbReference type="Pfam" id="PF12733">
    <property type="entry name" value="Cadherin-like"/>
    <property type="match status" value="1"/>
</dbReference>
<sequence length="615" mass="64620">MDLEIPAEAEFPSSITLPVPDGLKDFLDKNGYTPVYIIEDDDGNQLGTGPIDAWPPVIGGLPSSGGFKIIIKAKDKNGALVVDVPEVIYNVDKEELPQPTVADTAAKDVGKALEDAGLTGVPAGDGVISVDASKDPGDLSEAIGIINDVLDGLKDDGYSYTIETKDGKELVDSGKGDAFDADDLPHSPYGGDEFDLVIIIKDPEGKDAGELTLHITTPVNEEAIKEDLDDIKGSVIGTLLGIDGAAQEEGDTITIVLPNNSDTLPPLVLPTLDDDRYTVEVTVTDLNTGAVTEVDPAADIDLAVGDNLITIVIKDADGNVVDSATITVKRDVPPSVGIELSPRGSFNLTTAAYGYTPQAQTVTVTNTGDGSTGSLSVSSNSDNFIVDYSGLGSLLSKDNTGTFTVKPKAGLAVNQYSAIITVKGADSVEAALNVSFTVKSNEAGINGITVNGNAAGKNDGIYKADVGSQGSVTVAATLKDERASVQYKLNDEANATGKFNLAVGVNTITVTVTSDFGESVPYTLEVTRRVEAKLVINIKWDSAEIAVEQEESDEYTAVLVAEEGYDSYKWYVDSNLAQEGRRFTFDTEVTGTYFILLVAKKGDAEATVVVEIEVE</sequence>
<dbReference type="EMBL" id="CP001841">
    <property type="protein sequence ID" value="AEF80326.1"/>
    <property type="molecule type" value="Genomic_DNA"/>
</dbReference>
<dbReference type="HOGENOM" id="CLU_444061_0_0_12"/>
<gene>
    <name evidence="2" type="ordered locus">TREAZ_2711</name>
</gene>
<keyword evidence="3" id="KW-1185">Reference proteome</keyword>
<dbReference type="InParanoid" id="F5YDQ4"/>
<dbReference type="InterPro" id="IPR025883">
    <property type="entry name" value="Cadherin-like_domain"/>
</dbReference>